<organism evidence="1 2">
    <name type="scientific">Coraliomargarita akajimensis (strain DSM 45221 / IAM 15411 / JCM 23193 / KCTC 12865 / 04OKA010-24)</name>
    <dbReference type="NCBI Taxonomy" id="583355"/>
    <lineage>
        <taxon>Bacteria</taxon>
        <taxon>Pseudomonadati</taxon>
        <taxon>Verrucomicrobiota</taxon>
        <taxon>Opitutia</taxon>
        <taxon>Puniceicoccales</taxon>
        <taxon>Coraliomargaritaceae</taxon>
        <taxon>Coraliomargarita</taxon>
    </lineage>
</organism>
<evidence type="ECO:0000313" key="1">
    <source>
        <dbReference type="EMBL" id="ADE53989.1"/>
    </source>
</evidence>
<dbReference type="Gene3D" id="2.130.10.10">
    <property type="entry name" value="YVTN repeat-like/Quinoprotein amine dehydrogenase"/>
    <property type="match status" value="1"/>
</dbReference>
<keyword evidence="2" id="KW-1185">Reference proteome</keyword>
<sequence length="305" mass="33943">MKRMLNVLAACMLALTADGVETRVFDQPPGYGIITGDLRNREITKYDAEGNVIWRYQLRAVDVWAMPDGNVLAAYLPSPLTQGKGGVRLISPDKETLFDYSAADEIMAVQPLENGNFLMAECYSGQVTEMNLEGERIASFKIKTKPNRHMTMRRVRLTAKGTIIVNECYSDMLREYDRSGKLVREVSMRRPTGSYPLPNGNLLISSWNAGTSRLLELDPTGNIVWQLKPNELPAGTNVKHFAEATRLPNGNILTGASCTPWGDLNPGAMLFELTPDKQVVWQVKDLKGDSWVTSIKPIPSWSPKP</sequence>
<proteinExistence type="predicted"/>
<dbReference type="Proteomes" id="UP000000925">
    <property type="component" value="Chromosome"/>
</dbReference>
<dbReference type="EMBL" id="CP001998">
    <property type="protein sequence ID" value="ADE53989.1"/>
    <property type="molecule type" value="Genomic_DNA"/>
</dbReference>
<name>D5EQZ6_CORAD</name>
<dbReference type="SUPFAM" id="SSF63829">
    <property type="entry name" value="Calcium-dependent phosphotriesterase"/>
    <property type="match status" value="1"/>
</dbReference>
<dbReference type="RefSeq" id="WP_013042713.1">
    <property type="nucleotide sequence ID" value="NC_014008.1"/>
</dbReference>
<protein>
    <submittedName>
        <fullName evidence="1">Uncharacterized protein</fullName>
    </submittedName>
</protein>
<dbReference type="STRING" id="583355.Caka_0967"/>
<dbReference type="InterPro" id="IPR015943">
    <property type="entry name" value="WD40/YVTN_repeat-like_dom_sf"/>
</dbReference>
<gene>
    <name evidence="1" type="ordered locus">Caka_0967</name>
</gene>
<dbReference type="AlphaFoldDB" id="D5EQZ6"/>
<dbReference type="HOGENOM" id="CLU_942372_0_0_0"/>
<accession>D5EQZ6</accession>
<dbReference type="eggNOG" id="COG1520">
    <property type="taxonomic scope" value="Bacteria"/>
</dbReference>
<dbReference type="OrthoDB" id="264813at2"/>
<evidence type="ECO:0000313" key="2">
    <source>
        <dbReference type="Proteomes" id="UP000000925"/>
    </source>
</evidence>
<dbReference type="KEGG" id="caa:Caka_0967"/>
<reference evidence="1 2" key="1">
    <citation type="journal article" date="2010" name="Stand. Genomic Sci.">
        <title>Complete genome sequence of Coraliomargarita akajimensis type strain (04OKA010-24).</title>
        <authorList>
            <person name="Mavromatis K."/>
            <person name="Abt B."/>
            <person name="Brambilla E."/>
            <person name="Lapidus A."/>
            <person name="Copeland A."/>
            <person name="Deshpande S."/>
            <person name="Nolan M."/>
            <person name="Lucas S."/>
            <person name="Tice H."/>
            <person name="Cheng J.F."/>
            <person name="Han C."/>
            <person name="Detter J.C."/>
            <person name="Woyke T."/>
            <person name="Goodwin L."/>
            <person name="Pitluck S."/>
            <person name="Held B."/>
            <person name="Brettin T."/>
            <person name="Tapia R."/>
            <person name="Ivanova N."/>
            <person name="Mikhailova N."/>
            <person name="Pati A."/>
            <person name="Liolios K."/>
            <person name="Chen A."/>
            <person name="Palaniappan K."/>
            <person name="Land M."/>
            <person name="Hauser L."/>
            <person name="Chang Y.J."/>
            <person name="Jeffries C.D."/>
            <person name="Rohde M."/>
            <person name="Goker M."/>
            <person name="Bristow J."/>
            <person name="Eisen J.A."/>
            <person name="Markowitz V."/>
            <person name="Hugenholtz P."/>
            <person name="Klenk H.P."/>
            <person name="Kyrpides N.C."/>
        </authorList>
    </citation>
    <scope>NUCLEOTIDE SEQUENCE [LARGE SCALE GENOMIC DNA]</scope>
    <source>
        <strain evidence="2">DSM 45221 / IAM 15411 / JCM 23193 / KCTC 12865</strain>
    </source>
</reference>